<dbReference type="Proteomes" id="UP001597483">
    <property type="component" value="Unassembled WGS sequence"/>
</dbReference>
<evidence type="ECO:0000313" key="3">
    <source>
        <dbReference type="Proteomes" id="UP001597483"/>
    </source>
</evidence>
<dbReference type="Pfam" id="PF01243">
    <property type="entry name" value="PNPOx_N"/>
    <property type="match status" value="1"/>
</dbReference>
<accession>A0ABW5HGE0</accession>
<dbReference type="PANTHER" id="PTHR42815:SF2">
    <property type="entry name" value="FAD-BINDING, PUTATIVE (AFU_ORTHOLOGUE AFUA_6G07600)-RELATED"/>
    <property type="match status" value="1"/>
</dbReference>
<comment type="caution">
    <text evidence="2">The sequence shown here is derived from an EMBL/GenBank/DDBJ whole genome shotgun (WGS) entry which is preliminary data.</text>
</comment>
<reference evidence="3" key="1">
    <citation type="journal article" date="2019" name="Int. J. Syst. Evol. Microbiol.">
        <title>The Global Catalogue of Microorganisms (GCM) 10K type strain sequencing project: providing services to taxonomists for standard genome sequencing and annotation.</title>
        <authorList>
            <consortium name="The Broad Institute Genomics Platform"/>
            <consortium name="The Broad Institute Genome Sequencing Center for Infectious Disease"/>
            <person name="Wu L."/>
            <person name="Ma J."/>
        </authorList>
    </citation>
    <scope>NUCLEOTIDE SEQUENCE [LARGE SCALE GENOMIC DNA]</scope>
    <source>
        <strain evidence="3">CGMCC 4.7641</strain>
    </source>
</reference>
<organism evidence="2 3">
    <name type="scientific">Amycolatopsis silviterrae</name>
    <dbReference type="NCBI Taxonomy" id="1656914"/>
    <lineage>
        <taxon>Bacteria</taxon>
        <taxon>Bacillati</taxon>
        <taxon>Actinomycetota</taxon>
        <taxon>Actinomycetes</taxon>
        <taxon>Pseudonocardiales</taxon>
        <taxon>Pseudonocardiaceae</taxon>
        <taxon>Amycolatopsis</taxon>
    </lineage>
</organism>
<keyword evidence="3" id="KW-1185">Reference proteome</keyword>
<dbReference type="PANTHER" id="PTHR42815">
    <property type="entry name" value="FAD-BINDING, PUTATIVE (AFU_ORTHOLOGUE AFUA_6G07600)-RELATED"/>
    <property type="match status" value="1"/>
</dbReference>
<evidence type="ECO:0000259" key="1">
    <source>
        <dbReference type="Pfam" id="PF01243"/>
    </source>
</evidence>
<dbReference type="InterPro" id="IPR011576">
    <property type="entry name" value="Pyridox_Oxase_N"/>
</dbReference>
<evidence type="ECO:0000313" key="2">
    <source>
        <dbReference type="EMBL" id="MFD2472193.1"/>
    </source>
</evidence>
<dbReference type="Gene3D" id="2.30.110.10">
    <property type="entry name" value="Electron Transport, Fmn-binding Protein, Chain A"/>
    <property type="match status" value="1"/>
</dbReference>
<feature type="domain" description="Pyridoxamine 5'-phosphate oxidase N-terminal" evidence="1">
    <location>
        <begin position="177"/>
        <end position="260"/>
    </location>
</feature>
<sequence>MNTASTPAAAAGFHPGELAVQREAGVERQAARLSRMAEPAGLSAGMAGFLAERTFLVVTGRDADGRLWTSPIAGPPGFLETRSATTLAVHRGIPEGDPLHGLPAGQQLGMTSIEFATRRRVRINGSLTTAAKDHLIVEVEQAYGNCPQYIQQRVLSEESASRAPAEKRAELSSADTELVTTADTFFLGTINPEHGADASHRGGAPGFVRVEGNALWWPDYPGNNLFNSLGNLAVDPEAALLFPDFASGRILQVSGTAAIEWGEAGRTGDDGYTGRIVRFAVERVVSGRPVARQLAHAPYPRNPALIN</sequence>
<proteinExistence type="predicted"/>
<protein>
    <submittedName>
        <fullName evidence="2">Pyridoxamine 5'-phosphate oxidase family protein</fullName>
    </submittedName>
</protein>
<gene>
    <name evidence="2" type="ORF">ACFSVL_32690</name>
</gene>
<dbReference type="EMBL" id="JBHUKS010000026">
    <property type="protein sequence ID" value="MFD2472193.1"/>
    <property type="molecule type" value="Genomic_DNA"/>
</dbReference>
<dbReference type="SUPFAM" id="SSF50475">
    <property type="entry name" value="FMN-binding split barrel"/>
    <property type="match status" value="1"/>
</dbReference>
<name>A0ABW5HGE0_9PSEU</name>
<dbReference type="RefSeq" id="WP_378309660.1">
    <property type="nucleotide sequence ID" value="NZ_JBHUKS010000026.1"/>
</dbReference>
<dbReference type="InterPro" id="IPR012349">
    <property type="entry name" value="Split_barrel_FMN-bd"/>
</dbReference>